<evidence type="ECO:0000313" key="6">
    <source>
        <dbReference type="EMBL" id="EGG29923.1"/>
    </source>
</evidence>
<dbReference type="CDD" id="cd17328">
    <property type="entry name" value="MFS_spinster_like"/>
    <property type="match status" value="1"/>
</dbReference>
<proteinExistence type="predicted"/>
<dbReference type="PROSITE" id="PS50850">
    <property type="entry name" value="MFS"/>
    <property type="match status" value="1"/>
</dbReference>
<dbReference type="PANTHER" id="PTHR23505">
    <property type="entry name" value="SPINSTER"/>
    <property type="match status" value="1"/>
</dbReference>
<evidence type="ECO:0000256" key="2">
    <source>
        <dbReference type="ARBA" id="ARBA00022448"/>
    </source>
</evidence>
<dbReference type="PANTHER" id="PTHR23505:SF79">
    <property type="entry name" value="PROTEIN SPINSTER"/>
    <property type="match status" value="1"/>
</dbReference>
<dbReference type="OrthoDB" id="6057322at2"/>
<keyword evidence="7" id="KW-1185">Reference proteome</keyword>
<dbReference type="Gene3D" id="1.20.1250.20">
    <property type="entry name" value="MFS general substrate transporter like domains"/>
    <property type="match status" value="1"/>
</dbReference>
<dbReference type="Proteomes" id="UP000005615">
    <property type="component" value="Unassembled WGS sequence"/>
</dbReference>
<reference evidence="6 7" key="1">
    <citation type="journal article" date="2011" name="J. Bacteriol.">
        <title>Genome sequence of strain IMCC3088, a proteorhodopsin-containing marine bacterium belonging to the OM60/NOR5 clade.</title>
        <authorList>
            <person name="Jang Y."/>
            <person name="Oh H.M."/>
            <person name="Kang I."/>
            <person name="Lee K."/>
            <person name="Yang S.J."/>
            <person name="Cho J.C."/>
        </authorList>
    </citation>
    <scope>NUCLEOTIDE SEQUENCE [LARGE SCALE GENOMIC DNA]</scope>
    <source>
        <strain evidence="6 7">IMCC3088</strain>
    </source>
</reference>
<dbReference type="GO" id="GO:0022857">
    <property type="term" value="F:transmembrane transporter activity"/>
    <property type="evidence" value="ECO:0007669"/>
    <property type="project" value="InterPro"/>
</dbReference>
<evidence type="ECO:0000256" key="4">
    <source>
        <dbReference type="ARBA" id="ARBA00022989"/>
    </source>
</evidence>
<dbReference type="InterPro" id="IPR036259">
    <property type="entry name" value="MFS_trans_sf"/>
</dbReference>
<dbReference type="AlphaFoldDB" id="F3L0X8"/>
<sequence>MAPPTPSTQADFSPRYRNFALVLLTLVYAFNFIDRQILVILQEPIKLDMGLTDTQLGLLSGFSFAVVYVTAGIPIAYWADRVNRRNIVATALAVWSGMTALSGLAQNYWHLLLARIGVGLGEAGGSPPSHSMISDYFPPEHRGKALSFYSAGIYVGILFGFAFGGVLAEQFGWRMAFMAVGLPGVALAVVLVMVLKEPIRGRWDDAPSNQEKAEFRETLAFLMRRKSFWFAALGTALMAYASYGNGNFFPSFLYRVHGMGLAEIGYTLALVSGITGAVGTFLGGFFADKFGQKDKRWYLWVPMWGALIHIPLAIFVLITPNVNALIGVLILSNISGAMYLGPCIAISHFLVPAHMRAMTSAILFFVLNMIGLGLGPLATGLMSDAFGVHYGVEGLRYAMLVSACIGGIPVILFYLAAKHLRKDLAMLHEARD</sequence>
<protein>
    <submittedName>
        <fullName evidence="6">Major facilitator family transporter</fullName>
    </submittedName>
</protein>
<dbReference type="STRING" id="2518989.IMCC3088_1070"/>
<name>F3L0X8_9GAMM</name>
<organism evidence="6 7">
    <name type="scientific">Aequoribacter fuscus</name>
    <dbReference type="NCBI Taxonomy" id="2518989"/>
    <lineage>
        <taxon>Bacteria</taxon>
        <taxon>Pseudomonadati</taxon>
        <taxon>Pseudomonadota</taxon>
        <taxon>Gammaproteobacteria</taxon>
        <taxon>Cellvibrionales</taxon>
        <taxon>Halieaceae</taxon>
        <taxon>Aequoribacter</taxon>
    </lineage>
</organism>
<keyword evidence="3" id="KW-0812">Transmembrane</keyword>
<dbReference type="eggNOG" id="COG2271">
    <property type="taxonomic scope" value="Bacteria"/>
</dbReference>
<dbReference type="InterPro" id="IPR044770">
    <property type="entry name" value="MFS_spinster-like"/>
</dbReference>
<keyword evidence="5" id="KW-0472">Membrane</keyword>
<accession>F3L0X8</accession>
<comment type="caution">
    <text evidence="6">The sequence shown here is derived from an EMBL/GenBank/DDBJ whole genome shotgun (WGS) entry which is preliminary data.</text>
</comment>
<comment type="subcellular location">
    <subcellularLocation>
        <location evidence="1">Membrane</location>
        <topology evidence="1">Multi-pass membrane protein</topology>
    </subcellularLocation>
</comment>
<keyword evidence="4" id="KW-1133">Transmembrane helix</keyword>
<dbReference type="RefSeq" id="WP_009575360.1">
    <property type="nucleotide sequence ID" value="NZ_AEIG01000026.1"/>
</dbReference>
<dbReference type="InterPro" id="IPR020846">
    <property type="entry name" value="MFS_dom"/>
</dbReference>
<dbReference type="EMBL" id="AEIG01000026">
    <property type="protein sequence ID" value="EGG29923.1"/>
    <property type="molecule type" value="Genomic_DNA"/>
</dbReference>
<dbReference type="SUPFAM" id="SSF103473">
    <property type="entry name" value="MFS general substrate transporter"/>
    <property type="match status" value="1"/>
</dbReference>
<dbReference type="GO" id="GO:0016020">
    <property type="term" value="C:membrane"/>
    <property type="evidence" value="ECO:0007669"/>
    <property type="project" value="UniProtKB-SubCell"/>
</dbReference>
<keyword evidence="2" id="KW-0813">Transport</keyword>
<gene>
    <name evidence="6" type="ORF">IMCC3088_1070</name>
</gene>
<evidence type="ECO:0000256" key="1">
    <source>
        <dbReference type="ARBA" id="ARBA00004141"/>
    </source>
</evidence>
<evidence type="ECO:0000256" key="3">
    <source>
        <dbReference type="ARBA" id="ARBA00022692"/>
    </source>
</evidence>
<dbReference type="InterPro" id="IPR011701">
    <property type="entry name" value="MFS"/>
</dbReference>
<dbReference type="Pfam" id="PF07690">
    <property type="entry name" value="MFS_1"/>
    <property type="match status" value="1"/>
</dbReference>
<evidence type="ECO:0000256" key="5">
    <source>
        <dbReference type="ARBA" id="ARBA00023136"/>
    </source>
</evidence>
<evidence type="ECO:0000313" key="7">
    <source>
        <dbReference type="Proteomes" id="UP000005615"/>
    </source>
</evidence>